<reference evidence="3 4" key="1">
    <citation type="submission" date="2016-07" db="EMBL/GenBank/DDBJ databases">
        <title>Pervasive Adenine N6-methylation of Active Genes in Fungi.</title>
        <authorList>
            <consortium name="DOE Joint Genome Institute"/>
            <person name="Mondo S.J."/>
            <person name="Dannebaum R.O."/>
            <person name="Kuo R.C."/>
            <person name="Labutti K."/>
            <person name="Haridas S."/>
            <person name="Kuo A."/>
            <person name="Salamov A."/>
            <person name="Ahrendt S.R."/>
            <person name="Lipzen A."/>
            <person name="Sullivan W."/>
            <person name="Andreopoulos W.B."/>
            <person name="Clum A."/>
            <person name="Lindquist E."/>
            <person name="Daum C."/>
            <person name="Ramamoorthy G.K."/>
            <person name="Gryganskyi A."/>
            <person name="Culley D."/>
            <person name="Magnuson J.K."/>
            <person name="James T.Y."/>
            <person name="O'Malley M.A."/>
            <person name="Stajich J.E."/>
            <person name="Spatafora J.W."/>
            <person name="Visel A."/>
            <person name="Grigoriev I.V."/>
        </authorList>
    </citation>
    <scope>NUCLEOTIDE SEQUENCE [LARGE SCALE GENOMIC DNA]</scope>
    <source>
        <strain evidence="3 4">ATCC 12442</strain>
    </source>
</reference>
<comment type="caution">
    <text evidence="3">The sequence shown here is derived from an EMBL/GenBank/DDBJ whole genome shotgun (WGS) entry which is preliminary data.</text>
</comment>
<dbReference type="Proteomes" id="UP000193922">
    <property type="component" value="Unassembled WGS sequence"/>
</dbReference>
<keyword evidence="4" id="KW-1185">Reference proteome</keyword>
<evidence type="ECO:0000256" key="2">
    <source>
        <dbReference type="SAM" id="Phobius"/>
    </source>
</evidence>
<dbReference type="EMBL" id="MCFD01000006">
    <property type="protein sequence ID" value="ORX70131.1"/>
    <property type="molecule type" value="Genomic_DNA"/>
</dbReference>
<dbReference type="RefSeq" id="XP_040743769.1">
    <property type="nucleotide sequence ID" value="XM_040883563.1"/>
</dbReference>
<protein>
    <submittedName>
        <fullName evidence="3">Uncharacterized protein</fullName>
    </submittedName>
</protein>
<keyword evidence="2" id="KW-0472">Membrane</keyword>
<evidence type="ECO:0000313" key="4">
    <source>
        <dbReference type="Proteomes" id="UP000193922"/>
    </source>
</evidence>
<feature type="transmembrane region" description="Helical" evidence="2">
    <location>
        <begin position="12"/>
        <end position="34"/>
    </location>
</feature>
<keyword evidence="2" id="KW-1133">Transmembrane helix</keyword>
<accession>A0A1Y1W9D1</accession>
<dbReference type="OrthoDB" id="5582214at2759"/>
<name>A0A1Y1W9D1_9FUNG</name>
<feature type="region of interest" description="Disordered" evidence="1">
    <location>
        <begin position="89"/>
        <end position="108"/>
    </location>
</feature>
<keyword evidence="2" id="KW-0812">Transmembrane</keyword>
<evidence type="ECO:0000256" key="1">
    <source>
        <dbReference type="SAM" id="MobiDB-lite"/>
    </source>
</evidence>
<dbReference type="GeneID" id="63800211"/>
<gene>
    <name evidence="3" type="ORF">DL89DRAFT_152692</name>
</gene>
<organism evidence="3 4">
    <name type="scientific">Linderina pennispora</name>
    <dbReference type="NCBI Taxonomy" id="61395"/>
    <lineage>
        <taxon>Eukaryota</taxon>
        <taxon>Fungi</taxon>
        <taxon>Fungi incertae sedis</taxon>
        <taxon>Zoopagomycota</taxon>
        <taxon>Kickxellomycotina</taxon>
        <taxon>Kickxellomycetes</taxon>
        <taxon>Kickxellales</taxon>
        <taxon>Kickxellaceae</taxon>
        <taxon>Linderina</taxon>
    </lineage>
</organism>
<evidence type="ECO:0000313" key="3">
    <source>
        <dbReference type="EMBL" id="ORX70131.1"/>
    </source>
</evidence>
<dbReference type="AlphaFoldDB" id="A0A1Y1W9D1"/>
<proteinExistence type="predicted"/>
<sequence>MPVYVLVRRSLTLYLLLFFSIISILHNKVLTVFYTMSNRRSTPAGTRYRDSIAIISTRGPSVVSSSLLAPQSRLRRASLPARNPCAGLYSDGPESDVDDVGAHSGQSGADSDLSSLLVTYISGGRDITSVRDGLIKNPEARCLVEFYSDGGRQPCIMTLREDGFVWNQEIFLNRWSSQYESVARRNPFMQKMSNSIAEESLGDGELMAIDNINVHEIFPEDCPRLF</sequence>